<dbReference type="HAMAP" id="MF_01820">
    <property type="entry name" value="GTPase_RsgA"/>
    <property type="match status" value="1"/>
</dbReference>
<evidence type="ECO:0000256" key="2">
    <source>
        <dbReference type="ARBA" id="ARBA00023134"/>
    </source>
</evidence>
<dbReference type="InterPro" id="IPR027417">
    <property type="entry name" value="P-loop_NTPase"/>
</dbReference>
<keyword evidence="3" id="KW-0690">Ribosome biogenesis</keyword>
<feature type="binding site" evidence="3">
    <location>
        <position position="270"/>
    </location>
    <ligand>
        <name>Zn(2+)</name>
        <dbReference type="ChEBI" id="CHEBI:29105"/>
    </ligand>
</feature>
<dbReference type="PROSITE" id="PS51721">
    <property type="entry name" value="G_CP"/>
    <property type="match status" value="1"/>
</dbReference>
<comment type="similarity">
    <text evidence="3">Belongs to the TRAFAC class YlqF/YawG GTPase family. RsgA subfamily.</text>
</comment>
<feature type="binding site" evidence="3">
    <location>
        <position position="278"/>
    </location>
    <ligand>
        <name>Zn(2+)</name>
        <dbReference type="ChEBI" id="CHEBI:29105"/>
    </ligand>
</feature>
<keyword evidence="3" id="KW-0378">Hydrolase</keyword>
<keyword evidence="3" id="KW-0699">rRNA-binding</keyword>
<dbReference type="GO" id="GO:0042274">
    <property type="term" value="P:ribosomal small subunit biogenesis"/>
    <property type="evidence" value="ECO:0007669"/>
    <property type="project" value="UniProtKB-UniRule"/>
</dbReference>
<keyword evidence="3" id="KW-0694">RNA-binding</keyword>
<dbReference type="CDD" id="cd01854">
    <property type="entry name" value="YjeQ_EngC"/>
    <property type="match status" value="1"/>
</dbReference>
<keyword evidence="1 3" id="KW-0547">Nucleotide-binding</keyword>
<dbReference type="InterPro" id="IPR012340">
    <property type="entry name" value="NA-bd_OB-fold"/>
</dbReference>
<evidence type="ECO:0000259" key="4">
    <source>
        <dbReference type="PROSITE" id="PS50936"/>
    </source>
</evidence>
<sequence>MSTMDPTRPEGVMRVAYGGQGVVQREDGERLPCRFRRSVGRPCCGDRVRLERAGADDWVVAEILPRRNEFVRGDGRQRRQVIACNLDQVLVVIAPEPRPSRDLVERYLVAVHSLGMQPVLVINKAELLDASAGLTDTAQSPPFSRVAEYRRLGYTVVHTSTRAAPGTDALAPLLHGSTSILVGQSGVGKSSLVNRLIPDLDLQTGELSRATGKGTHTTTTTILYELPDGGALIDSPGVWEYGLWAMSARELAAGFPEFWPYVGQCRFNDCRHHGEPGCAVDAAMGEGAIPEWRLSAYRRLLEQA</sequence>
<dbReference type="Proteomes" id="UP001359886">
    <property type="component" value="Unassembled WGS sequence"/>
</dbReference>
<dbReference type="AlphaFoldDB" id="A0AAW9RJD5"/>
<organism evidence="6 7">
    <name type="scientific">Elongatibacter sediminis</name>
    <dbReference type="NCBI Taxonomy" id="3119006"/>
    <lineage>
        <taxon>Bacteria</taxon>
        <taxon>Pseudomonadati</taxon>
        <taxon>Pseudomonadota</taxon>
        <taxon>Gammaproteobacteria</taxon>
        <taxon>Chromatiales</taxon>
        <taxon>Wenzhouxiangellaceae</taxon>
        <taxon>Elongatibacter</taxon>
    </lineage>
</organism>
<dbReference type="PROSITE" id="PS50936">
    <property type="entry name" value="ENGC_GTPASE"/>
    <property type="match status" value="1"/>
</dbReference>
<feature type="binding site" evidence="3">
    <location>
        <begin position="183"/>
        <end position="191"/>
    </location>
    <ligand>
        <name>GTP</name>
        <dbReference type="ChEBI" id="CHEBI:37565"/>
    </ligand>
</feature>
<comment type="subunit">
    <text evidence="3">Monomer. Associates with 30S ribosomal subunit, binds 16S rRNA.</text>
</comment>
<name>A0AAW9RJD5_9GAMM</name>
<dbReference type="GO" id="GO:0005737">
    <property type="term" value="C:cytoplasm"/>
    <property type="evidence" value="ECO:0007669"/>
    <property type="project" value="UniProtKB-SubCell"/>
</dbReference>
<dbReference type="InterPro" id="IPR004881">
    <property type="entry name" value="Ribosome_biogen_GTPase_RsgA"/>
</dbReference>
<evidence type="ECO:0000313" key="7">
    <source>
        <dbReference type="Proteomes" id="UP001359886"/>
    </source>
</evidence>
<feature type="binding site" evidence="3">
    <location>
        <position position="272"/>
    </location>
    <ligand>
        <name>Zn(2+)</name>
        <dbReference type="ChEBI" id="CHEBI:29105"/>
    </ligand>
</feature>
<comment type="cofactor">
    <cofactor evidence="3">
        <name>Zn(2+)</name>
        <dbReference type="ChEBI" id="CHEBI:29105"/>
    </cofactor>
    <text evidence="3">Binds 1 zinc ion per subunit.</text>
</comment>
<proteinExistence type="inferred from homology"/>
<dbReference type="InterPro" id="IPR010914">
    <property type="entry name" value="RsgA_GTPase_dom"/>
</dbReference>
<keyword evidence="2 3" id="KW-0342">GTP-binding</keyword>
<evidence type="ECO:0000259" key="5">
    <source>
        <dbReference type="PROSITE" id="PS51721"/>
    </source>
</evidence>
<keyword evidence="7" id="KW-1185">Reference proteome</keyword>
<accession>A0AAW9RJD5</accession>
<feature type="domain" description="EngC GTPase" evidence="4">
    <location>
        <begin position="84"/>
        <end position="239"/>
    </location>
</feature>
<dbReference type="Gene3D" id="3.40.50.300">
    <property type="entry name" value="P-loop containing nucleotide triphosphate hydrolases"/>
    <property type="match status" value="1"/>
</dbReference>
<dbReference type="GO" id="GO:0046872">
    <property type="term" value="F:metal ion binding"/>
    <property type="evidence" value="ECO:0007669"/>
    <property type="project" value="UniProtKB-KW"/>
</dbReference>
<protein>
    <recommendedName>
        <fullName evidence="3">Small ribosomal subunit biogenesis GTPase RsgA</fullName>
        <ecNumber evidence="3">3.6.1.-</ecNumber>
    </recommendedName>
</protein>
<dbReference type="PANTHER" id="PTHR32120">
    <property type="entry name" value="SMALL RIBOSOMAL SUBUNIT BIOGENESIS GTPASE RSGA"/>
    <property type="match status" value="1"/>
</dbReference>
<dbReference type="NCBIfam" id="TIGR00157">
    <property type="entry name" value="ribosome small subunit-dependent GTPase A"/>
    <property type="match status" value="1"/>
</dbReference>
<feature type="binding site" evidence="3">
    <location>
        <position position="265"/>
    </location>
    <ligand>
        <name>Zn(2+)</name>
        <dbReference type="ChEBI" id="CHEBI:29105"/>
    </ligand>
</feature>
<comment type="caution">
    <text evidence="3">Lacks conserved residue(s) required for the propagation of feature annotation.</text>
</comment>
<feature type="domain" description="CP-type G" evidence="5">
    <location>
        <begin position="75"/>
        <end position="241"/>
    </location>
</feature>
<dbReference type="SUPFAM" id="SSF52540">
    <property type="entry name" value="P-loop containing nucleoside triphosphate hydrolases"/>
    <property type="match status" value="1"/>
</dbReference>
<dbReference type="Gene3D" id="2.40.50.140">
    <property type="entry name" value="Nucleic acid-binding proteins"/>
    <property type="match status" value="1"/>
</dbReference>
<dbReference type="GO" id="GO:0003924">
    <property type="term" value="F:GTPase activity"/>
    <property type="evidence" value="ECO:0007669"/>
    <property type="project" value="UniProtKB-UniRule"/>
</dbReference>
<dbReference type="GO" id="GO:0005525">
    <property type="term" value="F:GTP binding"/>
    <property type="evidence" value="ECO:0007669"/>
    <property type="project" value="UniProtKB-UniRule"/>
</dbReference>
<comment type="caution">
    <text evidence="6">The sequence shown here is derived from an EMBL/GenBank/DDBJ whole genome shotgun (WGS) entry which is preliminary data.</text>
</comment>
<keyword evidence="3" id="KW-0862">Zinc</keyword>
<reference evidence="6 7" key="1">
    <citation type="submission" date="2024-02" db="EMBL/GenBank/DDBJ databases">
        <title>A novel Wenzhouxiangellaceae bacterium, isolated from coastal sediments.</title>
        <authorList>
            <person name="Du Z.-J."/>
            <person name="Ye Y.-Q."/>
            <person name="Zhang X.-Y."/>
        </authorList>
    </citation>
    <scope>NUCLEOTIDE SEQUENCE [LARGE SCALE GENOMIC DNA]</scope>
    <source>
        <strain evidence="6 7">CH-27</strain>
    </source>
</reference>
<comment type="subcellular location">
    <subcellularLocation>
        <location evidence="3">Cytoplasm</location>
    </subcellularLocation>
</comment>
<comment type="function">
    <text evidence="3">One of several proteins that assist in the late maturation steps of the functional core of the 30S ribosomal subunit. Helps release RbfA from mature subunits. May play a role in the assembly of ribosomal proteins into the subunit. Circularly permuted GTPase that catalyzes slow GTP hydrolysis, GTPase activity is stimulated by the 30S ribosomal subunit.</text>
</comment>
<gene>
    <name evidence="3 6" type="primary">rsgA</name>
    <name evidence="6" type="ORF">V3330_11170</name>
</gene>
<evidence type="ECO:0000256" key="3">
    <source>
        <dbReference type="HAMAP-Rule" id="MF_01820"/>
    </source>
</evidence>
<dbReference type="Gene3D" id="1.10.40.50">
    <property type="entry name" value="Probable gtpase engc, domain 3"/>
    <property type="match status" value="1"/>
</dbReference>
<evidence type="ECO:0000256" key="1">
    <source>
        <dbReference type="ARBA" id="ARBA00022741"/>
    </source>
</evidence>
<evidence type="ECO:0000313" key="6">
    <source>
        <dbReference type="EMBL" id="MEJ8568188.1"/>
    </source>
</evidence>
<keyword evidence="3" id="KW-0479">Metal-binding</keyword>
<dbReference type="InterPro" id="IPR030378">
    <property type="entry name" value="G_CP_dom"/>
</dbReference>
<dbReference type="PANTHER" id="PTHR32120:SF11">
    <property type="entry name" value="SMALL RIBOSOMAL SUBUNIT BIOGENESIS GTPASE RSGA 1, MITOCHONDRIAL-RELATED"/>
    <property type="match status" value="1"/>
</dbReference>
<dbReference type="Pfam" id="PF03193">
    <property type="entry name" value="RsgA_GTPase"/>
    <property type="match status" value="1"/>
</dbReference>
<dbReference type="GO" id="GO:0019843">
    <property type="term" value="F:rRNA binding"/>
    <property type="evidence" value="ECO:0007669"/>
    <property type="project" value="UniProtKB-KW"/>
</dbReference>
<keyword evidence="3" id="KW-0963">Cytoplasm</keyword>
<dbReference type="EMBL" id="JAZHOG010000007">
    <property type="protein sequence ID" value="MEJ8568188.1"/>
    <property type="molecule type" value="Genomic_DNA"/>
</dbReference>
<dbReference type="EC" id="3.6.1.-" evidence="3"/>